<dbReference type="AlphaFoldDB" id="A0A2T7BGD4"/>
<gene>
    <name evidence="1" type="ORF">DCC81_13640</name>
</gene>
<name>A0A2T7BGD4_9BACT</name>
<comment type="caution">
    <text evidence="1">The sequence shown here is derived from an EMBL/GenBank/DDBJ whole genome shotgun (WGS) entry which is preliminary data.</text>
</comment>
<accession>A0A2T7BGD4</accession>
<evidence type="ECO:0008006" key="3">
    <source>
        <dbReference type="Google" id="ProtNLM"/>
    </source>
</evidence>
<reference evidence="1 2" key="1">
    <citation type="submission" date="2018-04" db="EMBL/GenBank/DDBJ databases">
        <title>Chitinophaga fuyangensis sp. nov., isolated from soil in a chemical factory.</title>
        <authorList>
            <person name="Chen K."/>
        </authorList>
    </citation>
    <scope>NUCLEOTIDE SEQUENCE [LARGE SCALE GENOMIC DNA]</scope>
    <source>
        <strain evidence="1 2">LY-1</strain>
    </source>
</reference>
<organism evidence="1 2">
    <name type="scientific">Chitinophaga parva</name>
    <dbReference type="NCBI Taxonomy" id="2169414"/>
    <lineage>
        <taxon>Bacteria</taxon>
        <taxon>Pseudomonadati</taxon>
        <taxon>Bacteroidota</taxon>
        <taxon>Chitinophagia</taxon>
        <taxon>Chitinophagales</taxon>
        <taxon>Chitinophagaceae</taxon>
        <taxon>Chitinophaga</taxon>
    </lineage>
</organism>
<protein>
    <recommendedName>
        <fullName evidence="3">Prealbumin-like fold domain-containing protein</fullName>
    </recommendedName>
</protein>
<dbReference type="EMBL" id="QCYK01000002">
    <property type="protein sequence ID" value="PUZ25341.1"/>
    <property type="molecule type" value="Genomic_DNA"/>
</dbReference>
<proteinExistence type="predicted"/>
<dbReference type="SUPFAM" id="SSF49478">
    <property type="entry name" value="Cna protein B-type domain"/>
    <property type="match status" value="1"/>
</dbReference>
<sequence length="322" mass="34696">MVLLSCVKKGAEDLGDLGGPFTLSGKVLVYDTLRGNYTYQQVHPLTIYLKYTSDNTGYLTSVNADAAGQYSFQGIDPAKAYTVYAAMDSSGMHYSASKDYPVSSIHDRQSDSLVLYPSQDNQNGIFYRTVDSTGAFLAGANVYLFTSKASRDNRDTLSNVWHAQSDAFGRVLKMNLAPGTYYSYATAAGKNQLLSGTGTFTLEAAGIKSDVLQLGNANVKTNSLQVYLVDMDQSPVANCNVYLYNNKALWNNPDDSTGAGSIVPALHTDAQGKCRQPDLPAGTYYVRAFARFGTLSVRGSDSFGVGGDTVTVRKVLVKITTP</sequence>
<dbReference type="Proteomes" id="UP000244450">
    <property type="component" value="Unassembled WGS sequence"/>
</dbReference>
<evidence type="ECO:0000313" key="1">
    <source>
        <dbReference type="EMBL" id="PUZ25341.1"/>
    </source>
</evidence>
<evidence type="ECO:0000313" key="2">
    <source>
        <dbReference type="Proteomes" id="UP000244450"/>
    </source>
</evidence>
<keyword evidence="2" id="KW-1185">Reference proteome</keyword>